<dbReference type="OrthoDB" id="9786766at2"/>
<evidence type="ECO:0000256" key="2">
    <source>
        <dbReference type="SAM" id="SignalP"/>
    </source>
</evidence>
<dbReference type="RefSeq" id="WP_074653285.1">
    <property type="nucleotide sequence ID" value="NZ_FNSD01000001.1"/>
</dbReference>
<protein>
    <recommendedName>
        <fullName evidence="3">DUF5916 domain-containing protein</fullName>
    </recommendedName>
</protein>
<feature type="chain" id="PRO_5010278193" description="DUF5916 domain-containing protein" evidence="2">
    <location>
        <begin position="35"/>
        <end position="800"/>
    </location>
</feature>
<dbReference type="Proteomes" id="UP000182409">
    <property type="component" value="Unassembled WGS sequence"/>
</dbReference>
<sequence length="800" mass="89372">MNLFPHTSARPVFPYATLLAAIGLLMCAPVRVHAQDSANSQSGVRASRTPASPREVHGANLRATVPKLDRDVTLDDFDGMNPSAWVRAHMAPVEGFVQNSPIDNAPPSERTNVWLGRTATTFFAVFVCYDHHPETIRGHLARRENIEADDSVGILLDPLQDRRRGVLFQVNPAGVQEDSNWVDPGNSDNSYDQVWNSDARRTSQGWIAMMAIPFRSIRSRADAPEWGVVLRRDLPRNSETDYWPRVTQSISGTLSQEGTLLGMQGASSHNIQLNPYGIAHRIKQLNNDDPNNPFFSNRNLGGTAGGDIKAVVKDTIVLDGTINPDFSQIESDQPQFRVNQRFALYYPELRPFFLENSSYFDAPITLLYTRTIGNPEFGARATGKIHHTNIGFLSIDDRDPGIFVAQDDPLFHKRAVTVAARVSQDLGRQSSVGAMYVQRTLDGHANRVGGVDFRWQINHHWTVSGMAVASSTHQQDGTYSAGPAERLQVMRIGHSFFFQSNYRDFSQGFETDSGFVSVPQVRQSNTQANYQWYPTAPWAKRLGLQSYGIETNLRVAFNRSGQRLFRYTNDDVFIALAHNTVFAPIFDGNSDTLGPNDFSALTRRTNFAENKIGFVFRSAPKPQFSVNLQAFHGATVNYNPVGTAAPTLLTDDTVNATLTLQPISPLTVDNIYLLDRADDAHTHVHTYESQTFRTKINYQFTRSFSLRAIVEYDSVARNPLVSSLERTKQVGTQVLFTWLPHPGTAIYAGYNSDLQNLDRSLCTRLSTGSCDTNQAILPRASQYLNDGREFFVKASYLLRF</sequence>
<evidence type="ECO:0000313" key="4">
    <source>
        <dbReference type="EMBL" id="SEB72615.1"/>
    </source>
</evidence>
<dbReference type="InterPro" id="IPR045670">
    <property type="entry name" value="DUF5916"/>
</dbReference>
<accession>A0A1H4LQQ6</accession>
<gene>
    <name evidence="4" type="ORF">SAMN05443244_1671</name>
</gene>
<feature type="signal peptide" evidence="2">
    <location>
        <begin position="1"/>
        <end position="34"/>
    </location>
</feature>
<name>A0A1H4LQQ6_9BACT</name>
<feature type="domain" description="DUF5916" evidence="3">
    <location>
        <begin position="303"/>
        <end position="376"/>
    </location>
</feature>
<keyword evidence="2" id="KW-0732">Signal</keyword>
<dbReference type="CDD" id="cd09618">
    <property type="entry name" value="CBM9_like_2"/>
    <property type="match status" value="1"/>
</dbReference>
<organism evidence="4 5">
    <name type="scientific">Terriglobus roseus</name>
    <dbReference type="NCBI Taxonomy" id="392734"/>
    <lineage>
        <taxon>Bacteria</taxon>
        <taxon>Pseudomonadati</taxon>
        <taxon>Acidobacteriota</taxon>
        <taxon>Terriglobia</taxon>
        <taxon>Terriglobales</taxon>
        <taxon>Acidobacteriaceae</taxon>
        <taxon>Terriglobus</taxon>
    </lineage>
</organism>
<proteinExistence type="predicted"/>
<dbReference type="EMBL" id="FNSD01000001">
    <property type="protein sequence ID" value="SEB72615.1"/>
    <property type="molecule type" value="Genomic_DNA"/>
</dbReference>
<dbReference type="Pfam" id="PF19313">
    <property type="entry name" value="DUF5916"/>
    <property type="match status" value="1"/>
</dbReference>
<dbReference type="Gene3D" id="2.60.40.1190">
    <property type="match status" value="1"/>
</dbReference>
<evidence type="ECO:0000259" key="3">
    <source>
        <dbReference type="Pfam" id="PF19313"/>
    </source>
</evidence>
<dbReference type="AlphaFoldDB" id="A0A1H4LQQ6"/>
<feature type="region of interest" description="Disordered" evidence="1">
    <location>
        <begin position="36"/>
        <end position="55"/>
    </location>
</feature>
<evidence type="ECO:0000313" key="5">
    <source>
        <dbReference type="Proteomes" id="UP000182409"/>
    </source>
</evidence>
<evidence type="ECO:0000256" key="1">
    <source>
        <dbReference type="SAM" id="MobiDB-lite"/>
    </source>
</evidence>
<reference evidence="4 5" key="1">
    <citation type="submission" date="2016-10" db="EMBL/GenBank/DDBJ databases">
        <authorList>
            <person name="de Groot N.N."/>
        </authorList>
    </citation>
    <scope>NUCLEOTIDE SEQUENCE [LARGE SCALE GENOMIC DNA]</scope>
    <source>
        <strain evidence="4 5">AB35.6</strain>
    </source>
</reference>
<dbReference type="SUPFAM" id="SSF49344">
    <property type="entry name" value="CBD9-like"/>
    <property type="match status" value="1"/>
</dbReference>